<reference evidence="4" key="1">
    <citation type="submission" date="2016-06" db="UniProtKB">
        <authorList>
            <consortium name="WormBaseParasite"/>
        </authorList>
    </citation>
    <scope>IDENTIFICATION</scope>
</reference>
<evidence type="ECO:0000313" key="2">
    <source>
        <dbReference type="EMBL" id="VDM05040.1"/>
    </source>
</evidence>
<name>A0A183TQA6_SCHSO</name>
<evidence type="ECO:0000313" key="3">
    <source>
        <dbReference type="Proteomes" id="UP000275846"/>
    </source>
</evidence>
<gene>
    <name evidence="2" type="ORF">SSLN_LOCUS18654</name>
</gene>
<dbReference type="EMBL" id="UYSU01044932">
    <property type="protein sequence ID" value="VDM05040.1"/>
    <property type="molecule type" value="Genomic_DNA"/>
</dbReference>
<dbReference type="WBParaSite" id="SSLN_0001935901-mRNA-1">
    <property type="protein sequence ID" value="SSLN_0001935901-mRNA-1"/>
    <property type="gene ID" value="SSLN_0001935901"/>
</dbReference>
<keyword evidence="3" id="KW-1185">Reference proteome</keyword>
<feature type="compositionally biased region" description="Low complexity" evidence="1">
    <location>
        <begin position="66"/>
        <end position="80"/>
    </location>
</feature>
<feature type="compositionally biased region" description="Low complexity" evidence="1">
    <location>
        <begin position="89"/>
        <end position="103"/>
    </location>
</feature>
<evidence type="ECO:0000313" key="4">
    <source>
        <dbReference type="WBParaSite" id="SSLN_0001935901-mRNA-1"/>
    </source>
</evidence>
<sequence length="110" mass="11405">MARQDPGHRSPGANRNPQHPCHAEASATAMELPPDPTKTTPNTEKNFLDAPPPTITDTFLPPPALAPITATNTTCLTPTTSVANSDYLPPAASTTTTTAPSTSNVDSVLT</sequence>
<protein>
    <submittedName>
        <fullName evidence="2 4">Uncharacterized protein</fullName>
    </submittedName>
</protein>
<evidence type="ECO:0000256" key="1">
    <source>
        <dbReference type="SAM" id="MobiDB-lite"/>
    </source>
</evidence>
<reference evidence="2 3" key="2">
    <citation type="submission" date="2018-11" db="EMBL/GenBank/DDBJ databases">
        <authorList>
            <consortium name="Pathogen Informatics"/>
        </authorList>
    </citation>
    <scope>NUCLEOTIDE SEQUENCE [LARGE SCALE GENOMIC DNA]</scope>
    <source>
        <strain evidence="2 3">NST_G2</strain>
    </source>
</reference>
<dbReference type="AlphaFoldDB" id="A0A183TQA6"/>
<feature type="compositionally biased region" description="Pro residues" evidence="1">
    <location>
        <begin position="50"/>
        <end position="65"/>
    </location>
</feature>
<feature type="region of interest" description="Disordered" evidence="1">
    <location>
        <begin position="1"/>
        <end position="110"/>
    </location>
</feature>
<organism evidence="4">
    <name type="scientific">Schistocephalus solidus</name>
    <name type="common">Tapeworm</name>
    <dbReference type="NCBI Taxonomy" id="70667"/>
    <lineage>
        <taxon>Eukaryota</taxon>
        <taxon>Metazoa</taxon>
        <taxon>Spiralia</taxon>
        <taxon>Lophotrochozoa</taxon>
        <taxon>Platyhelminthes</taxon>
        <taxon>Cestoda</taxon>
        <taxon>Eucestoda</taxon>
        <taxon>Diphyllobothriidea</taxon>
        <taxon>Diphyllobothriidae</taxon>
        <taxon>Schistocephalus</taxon>
    </lineage>
</organism>
<proteinExistence type="predicted"/>
<dbReference type="Proteomes" id="UP000275846">
    <property type="component" value="Unassembled WGS sequence"/>
</dbReference>
<accession>A0A183TQA6</accession>